<comment type="similarity">
    <text evidence="1">Belongs to the ROK (NagC/XylR) family.</text>
</comment>
<dbReference type="InterPro" id="IPR043129">
    <property type="entry name" value="ATPase_NBD"/>
</dbReference>
<gene>
    <name evidence="2" type="ORF">SAMN06295960_2707</name>
</gene>
<dbReference type="STRING" id="1852522.SAMN06295960_2707"/>
<dbReference type="Proteomes" id="UP000193834">
    <property type="component" value="Unassembled WGS sequence"/>
</dbReference>
<evidence type="ECO:0000256" key="1">
    <source>
        <dbReference type="ARBA" id="ARBA00006479"/>
    </source>
</evidence>
<dbReference type="RefSeq" id="WP_085494874.1">
    <property type="nucleotide sequence ID" value="NZ_FXAZ01000003.1"/>
</dbReference>
<accession>A0A1X7KU14</accession>
<organism evidence="2 3">
    <name type="scientific">Paenibacillus aquistagni</name>
    <dbReference type="NCBI Taxonomy" id="1852522"/>
    <lineage>
        <taxon>Bacteria</taxon>
        <taxon>Bacillati</taxon>
        <taxon>Bacillota</taxon>
        <taxon>Bacilli</taxon>
        <taxon>Bacillales</taxon>
        <taxon>Paenibacillaceae</taxon>
        <taxon>Paenibacillus</taxon>
    </lineage>
</organism>
<dbReference type="GO" id="GO:0016301">
    <property type="term" value="F:kinase activity"/>
    <property type="evidence" value="ECO:0007669"/>
    <property type="project" value="UniProtKB-KW"/>
</dbReference>
<dbReference type="InterPro" id="IPR000600">
    <property type="entry name" value="ROK"/>
</dbReference>
<dbReference type="Gene3D" id="3.30.420.40">
    <property type="match status" value="2"/>
</dbReference>
<dbReference type="AlphaFoldDB" id="A0A1X7KU14"/>
<dbReference type="CDD" id="cd23763">
    <property type="entry name" value="ASKHA_ATPase_ROK"/>
    <property type="match status" value="1"/>
</dbReference>
<proteinExistence type="inferred from homology"/>
<protein>
    <submittedName>
        <fullName evidence="2">Glucokinase</fullName>
    </submittedName>
</protein>
<dbReference type="EMBL" id="FXAZ01000003">
    <property type="protein sequence ID" value="SMG45002.1"/>
    <property type="molecule type" value="Genomic_DNA"/>
</dbReference>
<keyword evidence="2" id="KW-0808">Transferase</keyword>
<dbReference type="PANTHER" id="PTHR18964:SF169">
    <property type="entry name" value="N-ACETYLMANNOSAMINE KINASE"/>
    <property type="match status" value="1"/>
</dbReference>
<reference evidence="2 3" key="1">
    <citation type="submission" date="2017-04" db="EMBL/GenBank/DDBJ databases">
        <authorList>
            <person name="Afonso C.L."/>
            <person name="Miller P.J."/>
            <person name="Scott M.A."/>
            <person name="Spackman E."/>
            <person name="Goraichik I."/>
            <person name="Dimitrov K.M."/>
            <person name="Suarez D.L."/>
            <person name="Swayne D.E."/>
        </authorList>
    </citation>
    <scope>NUCLEOTIDE SEQUENCE [LARGE SCALE GENOMIC DNA]</scope>
    <source>
        <strain evidence="2 3">11</strain>
    </source>
</reference>
<dbReference type="OrthoDB" id="49666at2"/>
<dbReference type="SUPFAM" id="SSF53067">
    <property type="entry name" value="Actin-like ATPase domain"/>
    <property type="match status" value="1"/>
</dbReference>
<keyword evidence="3" id="KW-1185">Reference proteome</keyword>
<name>A0A1X7KU14_9BACL</name>
<sequence length="328" mass="36823">MEQRPDFSQEEGEMQSSPHTILTLAIDAGGTFLKGCLLDQGILLPDTFVQQPSRSEAEAEEIIQGLTDLCMHMVERYLAAADSEQRVQFRIGVAFPGPFDYEQGICLIQGLGKYEQLYGYNIRSLLREELKKRAALQSDHTWMQNLLAADILFNNDATLFALGVSRHYPTSKLLCLTLGTGLGSAFVSHRQIVQGRDGVPDNGMLYAERFEGVEVDSQFGRRGILALADRLQARSAQEDVHDLAIRAGNDDCLAREVWNIYGDRLGRMLKPYVASFQPSHIFIGGQIVKSWQLFIEPLLQALSPERPIIQVEDQVLEHVFYGIDMLFD</sequence>
<dbReference type="Pfam" id="PF00480">
    <property type="entry name" value="ROK"/>
    <property type="match status" value="1"/>
</dbReference>
<evidence type="ECO:0000313" key="3">
    <source>
        <dbReference type="Proteomes" id="UP000193834"/>
    </source>
</evidence>
<dbReference type="PANTHER" id="PTHR18964">
    <property type="entry name" value="ROK (REPRESSOR, ORF, KINASE) FAMILY"/>
    <property type="match status" value="1"/>
</dbReference>
<keyword evidence="2" id="KW-0418">Kinase</keyword>
<evidence type="ECO:0000313" key="2">
    <source>
        <dbReference type="EMBL" id="SMG45002.1"/>
    </source>
</evidence>